<keyword evidence="4" id="KW-0378">Hydrolase</keyword>
<dbReference type="InterPro" id="IPR017144">
    <property type="entry name" value="Xaa-Arg_dipeptidase"/>
</dbReference>
<dbReference type="InterPro" id="IPR017439">
    <property type="entry name" value="Amidohydrolase"/>
</dbReference>
<dbReference type="Pfam" id="PF07687">
    <property type="entry name" value="M20_dimer"/>
    <property type="match status" value="1"/>
</dbReference>
<proteinExistence type="inferred from homology"/>
<evidence type="ECO:0000256" key="2">
    <source>
        <dbReference type="SAM" id="MobiDB-lite"/>
    </source>
</evidence>
<name>A0A853CPM1_9MICO</name>
<organism evidence="4 5">
    <name type="scientific">Leifsonia shinshuensis</name>
    <dbReference type="NCBI Taxonomy" id="150026"/>
    <lineage>
        <taxon>Bacteria</taxon>
        <taxon>Bacillati</taxon>
        <taxon>Actinomycetota</taxon>
        <taxon>Actinomycetes</taxon>
        <taxon>Micrococcales</taxon>
        <taxon>Microbacteriaceae</taxon>
        <taxon>Leifsonia</taxon>
    </lineage>
</organism>
<feature type="compositionally biased region" description="Low complexity" evidence="2">
    <location>
        <begin position="9"/>
        <end position="21"/>
    </location>
</feature>
<dbReference type="PANTHER" id="PTHR30575:SF0">
    <property type="entry name" value="XAA-ARG DIPEPTIDASE"/>
    <property type="match status" value="1"/>
</dbReference>
<comment type="similarity">
    <text evidence="1">Belongs to the peptidase M20A family.</text>
</comment>
<protein>
    <recommendedName>
        <fullName evidence="1">Peptidase M20 domain-containing protein 2</fullName>
    </recommendedName>
</protein>
<dbReference type="SUPFAM" id="SSF55031">
    <property type="entry name" value="Bacterial exopeptidase dimerisation domain"/>
    <property type="match status" value="1"/>
</dbReference>
<evidence type="ECO:0000256" key="1">
    <source>
        <dbReference type="PIRNR" id="PIRNR037226"/>
    </source>
</evidence>
<dbReference type="GO" id="GO:0046657">
    <property type="term" value="P:folic acid catabolic process"/>
    <property type="evidence" value="ECO:0007669"/>
    <property type="project" value="TreeGrafter"/>
</dbReference>
<dbReference type="CDD" id="cd05672">
    <property type="entry name" value="M20_ACY1L2-like"/>
    <property type="match status" value="1"/>
</dbReference>
<gene>
    <name evidence="4" type="ORF">HNR13_001113</name>
</gene>
<evidence type="ECO:0000313" key="5">
    <source>
        <dbReference type="Proteomes" id="UP000578352"/>
    </source>
</evidence>
<dbReference type="EMBL" id="JACCFL010000001">
    <property type="protein sequence ID" value="NYJ22826.1"/>
    <property type="molecule type" value="Genomic_DNA"/>
</dbReference>
<dbReference type="NCBIfam" id="TIGR01891">
    <property type="entry name" value="amidohydrolases"/>
    <property type="match status" value="1"/>
</dbReference>
<dbReference type="PIRSF" id="PIRSF037226">
    <property type="entry name" value="Amidohydrolase_ACY1L2_prd"/>
    <property type="match status" value="1"/>
</dbReference>
<dbReference type="Proteomes" id="UP000578352">
    <property type="component" value="Unassembled WGS sequence"/>
</dbReference>
<accession>A0A853CPM1</accession>
<feature type="region of interest" description="Disordered" evidence="2">
    <location>
        <begin position="1"/>
        <end position="21"/>
    </location>
</feature>
<dbReference type="Gene3D" id="3.40.630.10">
    <property type="entry name" value="Zn peptidases"/>
    <property type="match status" value="1"/>
</dbReference>
<dbReference type="Gene3D" id="3.30.70.360">
    <property type="match status" value="1"/>
</dbReference>
<dbReference type="SUPFAM" id="SSF53187">
    <property type="entry name" value="Zn-dependent exopeptidases"/>
    <property type="match status" value="1"/>
</dbReference>
<dbReference type="AlphaFoldDB" id="A0A853CPM1"/>
<dbReference type="GO" id="GO:0016805">
    <property type="term" value="F:dipeptidase activity"/>
    <property type="evidence" value="ECO:0007669"/>
    <property type="project" value="InterPro"/>
</dbReference>
<evidence type="ECO:0000259" key="3">
    <source>
        <dbReference type="Pfam" id="PF07687"/>
    </source>
</evidence>
<feature type="domain" description="Peptidase M20 dimerisation" evidence="3">
    <location>
        <begin position="192"/>
        <end position="283"/>
    </location>
</feature>
<sequence>MSPERSHADTPAAAAPRTTGAPGHVLRAVEHAIGRARPDLIGLSHCIHATPEVGFEEHRSAAVVAEFLRRHGFAPTVGVFGMPTALRVQAGAGGPRIAVLAEYDALPEVGHGCGHNVICAAAVGAFLGVSAQLAELGGSVVLLGTPAEENGAGKEVLERAGAFDDIDAVVMVHPFTGPDEVASFTSLAVRDVEATFHGVAAHASSAPHEGRNALDAVVAAYQGVAALRQHIPATDRLHAIITNGGSATNVVPATASLTVEVRSETLDGLVELSARVQNILDGAALASGTRVEVGWDPFPAYLPVRSNAVLAARYFTHLSARGRRIVLDPPGLVGGGWSTDLGNVSLRRPSIHPTVSISPKPIVMHTAPFGRQSISPLGDAAVIDSAFGLAATMADYLADPALREAVERDFAAAGGRVDVERLLAAPVSALAAASPDGT</sequence>
<dbReference type="InterPro" id="IPR052030">
    <property type="entry name" value="Peptidase_M20/M20A_hydrolases"/>
</dbReference>
<dbReference type="InterPro" id="IPR011650">
    <property type="entry name" value="Peptidase_M20_dimer"/>
</dbReference>
<evidence type="ECO:0000313" key="4">
    <source>
        <dbReference type="EMBL" id="NYJ22826.1"/>
    </source>
</evidence>
<comment type="caution">
    <text evidence="4">The sequence shown here is derived from an EMBL/GenBank/DDBJ whole genome shotgun (WGS) entry which is preliminary data.</text>
</comment>
<dbReference type="RefSeq" id="WP_179604833.1">
    <property type="nucleotide sequence ID" value="NZ_BAABEH010000001.1"/>
</dbReference>
<dbReference type="GO" id="GO:0005737">
    <property type="term" value="C:cytoplasm"/>
    <property type="evidence" value="ECO:0007669"/>
    <property type="project" value="TreeGrafter"/>
</dbReference>
<dbReference type="GO" id="GO:0071713">
    <property type="term" value="F:para-aminobenzoyl-glutamate hydrolase activity"/>
    <property type="evidence" value="ECO:0007669"/>
    <property type="project" value="TreeGrafter"/>
</dbReference>
<dbReference type="InterPro" id="IPR036264">
    <property type="entry name" value="Bact_exopeptidase_dim_dom"/>
</dbReference>
<reference evidence="4 5" key="1">
    <citation type="submission" date="2020-07" db="EMBL/GenBank/DDBJ databases">
        <title>Sequencing the genomes of 1000 actinobacteria strains.</title>
        <authorList>
            <person name="Klenk H.-P."/>
        </authorList>
    </citation>
    <scope>NUCLEOTIDE SEQUENCE [LARGE SCALE GENOMIC DNA]</scope>
    <source>
        <strain evidence="4 5">DSM 15165</strain>
    </source>
</reference>
<dbReference type="PANTHER" id="PTHR30575">
    <property type="entry name" value="PEPTIDASE M20"/>
    <property type="match status" value="1"/>
</dbReference>
<dbReference type="FunFam" id="3.30.70.360:FF:000004">
    <property type="entry name" value="Peptidase M20 domain-containing protein 2"/>
    <property type="match status" value="1"/>
</dbReference>